<dbReference type="OMA" id="RINIECH"/>
<accession>A0A1L9WG85</accession>
<feature type="compositionally biased region" description="Basic residues" evidence="1">
    <location>
        <begin position="110"/>
        <end position="122"/>
    </location>
</feature>
<reference evidence="3" key="1">
    <citation type="journal article" date="2017" name="Genome Biol.">
        <title>Comparative genomics reveals high biological diversity and specific adaptations in the industrially and medically important fungal genus Aspergillus.</title>
        <authorList>
            <person name="de Vries R.P."/>
            <person name="Riley R."/>
            <person name="Wiebenga A."/>
            <person name="Aguilar-Osorio G."/>
            <person name="Amillis S."/>
            <person name="Uchima C.A."/>
            <person name="Anderluh G."/>
            <person name="Asadollahi M."/>
            <person name="Askin M."/>
            <person name="Barry K."/>
            <person name="Battaglia E."/>
            <person name="Bayram O."/>
            <person name="Benocci T."/>
            <person name="Braus-Stromeyer S.A."/>
            <person name="Caldana C."/>
            <person name="Canovas D."/>
            <person name="Cerqueira G.C."/>
            <person name="Chen F."/>
            <person name="Chen W."/>
            <person name="Choi C."/>
            <person name="Clum A."/>
            <person name="Dos Santos R.A."/>
            <person name="Damasio A.R."/>
            <person name="Diallinas G."/>
            <person name="Emri T."/>
            <person name="Fekete E."/>
            <person name="Flipphi M."/>
            <person name="Freyberg S."/>
            <person name="Gallo A."/>
            <person name="Gournas C."/>
            <person name="Habgood R."/>
            <person name="Hainaut M."/>
            <person name="Harispe M.L."/>
            <person name="Henrissat B."/>
            <person name="Hilden K.S."/>
            <person name="Hope R."/>
            <person name="Hossain A."/>
            <person name="Karabika E."/>
            <person name="Karaffa L."/>
            <person name="Karanyi Z."/>
            <person name="Krasevec N."/>
            <person name="Kuo A."/>
            <person name="Kusch H."/>
            <person name="LaButti K."/>
            <person name="Lagendijk E.L."/>
            <person name="Lapidus A."/>
            <person name="Levasseur A."/>
            <person name="Lindquist E."/>
            <person name="Lipzen A."/>
            <person name="Logrieco A.F."/>
            <person name="MacCabe A."/>
            <person name="Maekelae M.R."/>
            <person name="Malavazi I."/>
            <person name="Melin P."/>
            <person name="Meyer V."/>
            <person name="Mielnichuk N."/>
            <person name="Miskei M."/>
            <person name="Molnar A.P."/>
            <person name="Mule G."/>
            <person name="Ngan C.Y."/>
            <person name="Orejas M."/>
            <person name="Orosz E."/>
            <person name="Ouedraogo J.P."/>
            <person name="Overkamp K.M."/>
            <person name="Park H.-S."/>
            <person name="Perrone G."/>
            <person name="Piumi F."/>
            <person name="Punt P.J."/>
            <person name="Ram A.F."/>
            <person name="Ramon A."/>
            <person name="Rauscher S."/>
            <person name="Record E."/>
            <person name="Riano-Pachon D.M."/>
            <person name="Robert V."/>
            <person name="Roehrig J."/>
            <person name="Ruller R."/>
            <person name="Salamov A."/>
            <person name="Salih N.S."/>
            <person name="Samson R.A."/>
            <person name="Sandor E."/>
            <person name="Sanguinetti M."/>
            <person name="Schuetze T."/>
            <person name="Sepcic K."/>
            <person name="Shelest E."/>
            <person name="Sherlock G."/>
            <person name="Sophianopoulou V."/>
            <person name="Squina F.M."/>
            <person name="Sun H."/>
            <person name="Susca A."/>
            <person name="Todd R.B."/>
            <person name="Tsang A."/>
            <person name="Unkles S.E."/>
            <person name="van de Wiele N."/>
            <person name="van Rossen-Uffink D."/>
            <person name="Oliveira J.V."/>
            <person name="Vesth T.C."/>
            <person name="Visser J."/>
            <person name="Yu J.-H."/>
            <person name="Zhou M."/>
            <person name="Andersen M.R."/>
            <person name="Archer D.B."/>
            <person name="Baker S.E."/>
            <person name="Benoit I."/>
            <person name="Brakhage A.A."/>
            <person name="Braus G.H."/>
            <person name="Fischer R."/>
            <person name="Frisvad J.C."/>
            <person name="Goldman G.H."/>
            <person name="Houbraken J."/>
            <person name="Oakley B."/>
            <person name="Pocsi I."/>
            <person name="Scazzocchio C."/>
            <person name="Seiboth B."/>
            <person name="vanKuyk P.A."/>
            <person name="Wortman J."/>
            <person name="Dyer P.S."/>
            <person name="Grigoriev I.V."/>
        </authorList>
    </citation>
    <scope>NUCLEOTIDE SEQUENCE [LARGE SCALE GENOMIC DNA]</scope>
    <source>
        <strain evidence="3">ATCC 16872 / CBS 172.66 / WB 5094</strain>
    </source>
</reference>
<dbReference type="VEuPathDB" id="FungiDB:ASPACDRAFT_48219"/>
<organism evidence="2 3">
    <name type="scientific">Aspergillus aculeatus (strain ATCC 16872 / CBS 172.66 / WB 5094)</name>
    <dbReference type="NCBI Taxonomy" id="690307"/>
    <lineage>
        <taxon>Eukaryota</taxon>
        <taxon>Fungi</taxon>
        <taxon>Dikarya</taxon>
        <taxon>Ascomycota</taxon>
        <taxon>Pezizomycotina</taxon>
        <taxon>Eurotiomycetes</taxon>
        <taxon>Eurotiomycetidae</taxon>
        <taxon>Eurotiales</taxon>
        <taxon>Aspergillaceae</taxon>
        <taxon>Aspergillus</taxon>
        <taxon>Aspergillus subgen. Circumdati</taxon>
    </lineage>
</organism>
<evidence type="ECO:0000313" key="3">
    <source>
        <dbReference type="Proteomes" id="UP000184546"/>
    </source>
</evidence>
<gene>
    <name evidence="2" type="ORF">ASPACDRAFT_48219</name>
</gene>
<feature type="compositionally biased region" description="Basic and acidic residues" evidence="1">
    <location>
        <begin position="123"/>
        <end position="132"/>
    </location>
</feature>
<keyword evidence="3" id="KW-1185">Reference proteome</keyword>
<dbReference type="AlphaFoldDB" id="A0A1L9WG85"/>
<sequence length="656" mass="73925">MHELAGDLAKALDIYDLNHEFIRDIVKALPELLKAFALSLGQASPSQIQRDIMVFIHQNRRKIAAMFEQALLARGSEFLKQHSPKARSVDDTMWFGGQQNDEALQGMSLPHRKLADRRKSRMKQSETAKSGEDTTTPNNDSEAGSNRSQMQNYLLLIQASPAYPLLLKRIRRERMIALPEPRSGAGIRETILEALLKTERISRRAPSQTFNVALKTYWDPVIFMEEQRYEETADYAFERVITTTGCFSSAQALTIWEYMDQTWPCTGCEVLSLVKTTVTKGVKESVTLVDGTRVTCTRGTFTEERSSRQMLFEIRGTGPAIAEIGEQVAWMASALRTCPSEGTVAHGKLIVHTTRPRNGDHNPQAAFLFELTVELRESIKSMEPLNGQCWHRLMASPVVVEGFPIRRRPSHASEGLEIPLGMLAQLVDTTRVSRFDQKTLLKGFTSMAIVTGYSQNVVSWHLTQENQGRQQGASYSIGNTGLPHTIEEEELFSTCALSAGPIFADGTRPVLGQRDIRAPRSSFIKKMKWLFQKYVVLWDEAEQRGWLVNGASALLHLIRASIYEHRCAGAPEAARHLHEDQLHEAKRPYQWDSAFQLLVHPINRKINMSGSGENPITFQDRAEDYFTLLEQAIDIRLRATSRHGPAGKQPRSVLDR</sequence>
<proteinExistence type="predicted"/>
<evidence type="ECO:0000256" key="1">
    <source>
        <dbReference type="SAM" id="MobiDB-lite"/>
    </source>
</evidence>
<feature type="region of interest" description="Disordered" evidence="1">
    <location>
        <begin position="105"/>
        <end position="146"/>
    </location>
</feature>
<dbReference type="RefSeq" id="XP_020051455.1">
    <property type="nucleotide sequence ID" value="XM_020202087.1"/>
</dbReference>
<dbReference type="STRING" id="690307.A0A1L9WG85"/>
<dbReference type="OrthoDB" id="1658288at2759"/>
<dbReference type="Proteomes" id="UP000184546">
    <property type="component" value="Unassembled WGS sequence"/>
</dbReference>
<feature type="compositionally biased region" description="Polar residues" evidence="1">
    <location>
        <begin position="133"/>
        <end position="146"/>
    </location>
</feature>
<protein>
    <submittedName>
        <fullName evidence="2">Uncharacterized protein</fullName>
    </submittedName>
</protein>
<name>A0A1L9WG85_ASPA1</name>
<dbReference type="EMBL" id="KV878991">
    <property type="protein sequence ID" value="OJJ95115.1"/>
    <property type="molecule type" value="Genomic_DNA"/>
</dbReference>
<dbReference type="GeneID" id="30975901"/>
<evidence type="ECO:0000313" key="2">
    <source>
        <dbReference type="EMBL" id="OJJ95115.1"/>
    </source>
</evidence>